<keyword evidence="6 8" id="KW-1133">Transmembrane helix</keyword>
<evidence type="ECO:0000256" key="2">
    <source>
        <dbReference type="ARBA" id="ARBA00022448"/>
    </source>
</evidence>
<dbReference type="Pfam" id="PF00528">
    <property type="entry name" value="BPD_transp_1"/>
    <property type="match status" value="1"/>
</dbReference>
<dbReference type="EMBL" id="LDRT01000115">
    <property type="protein sequence ID" value="KTR91329.1"/>
    <property type="molecule type" value="Genomic_DNA"/>
</dbReference>
<evidence type="ECO:0000313" key="11">
    <source>
        <dbReference type="Proteomes" id="UP000075025"/>
    </source>
</evidence>
<feature type="transmembrane region" description="Helical" evidence="8">
    <location>
        <begin position="105"/>
        <end position="129"/>
    </location>
</feature>
<keyword evidence="5 8" id="KW-0812">Transmembrane</keyword>
<dbReference type="AlphaFoldDB" id="A0A147EU75"/>
<dbReference type="SUPFAM" id="SSF161098">
    <property type="entry name" value="MetI-like"/>
    <property type="match status" value="1"/>
</dbReference>
<feature type="transmembrane region" description="Helical" evidence="8">
    <location>
        <begin position="12"/>
        <end position="37"/>
    </location>
</feature>
<evidence type="ECO:0000256" key="7">
    <source>
        <dbReference type="ARBA" id="ARBA00023136"/>
    </source>
</evidence>
<keyword evidence="2 8" id="KW-0813">Transport</keyword>
<organism evidence="10 11">
    <name type="scientific">Microbacterium testaceum</name>
    <name type="common">Aureobacterium testaceum</name>
    <name type="synonym">Brevibacterium testaceum</name>
    <dbReference type="NCBI Taxonomy" id="2033"/>
    <lineage>
        <taxon>Bacteria</taxon>
        <taxon>Bacillati</taxon>
        <taxon>Actinomycetota</taxon>
        <taxon>Actinomycetes</taxon>
        <taxon>Micrococcales</taxon>
        <taxon>Microbacteriaceae</taxon>
        <taxon>Microbacterium</taxon>
    </lineage>
</organism>
<evidence type="ECO:0000256" key="1">
    <source>
        <dbReference type="ARBA" id="ARBA00004429"/>
    </source>
</evidence>
<evidence type="ECO:0000256" key="5">
    <source>
        <dbReference type="ARBA" id="ARBA00022692"/>
    </source>
</evidence>
<protein>
    <submittedName>
        <fullName evidence="10">ABC transporter permease</fullName>
    </submittedName>
</protein>
<comment type="similarity">
    <text evidence="8">Belongs to the binding-protein-dependent transport system permease family.</text>
</comment>
<accession>A0A147EU75</accession>
<reference evidence="10 11" key="1">
    <citation type="journal article" date="2016" name="Front. Microbiol.">
        <title>Genomic Resource of Rice Seed Associated Bacteria.</title>
        <authorList>
            <person name="Midha S."/>
            <person name="Bansal K."/>
            <person name="Sharma S."/>
            <person name="Kumar N."/>
            <person name="Patil P.P."/>
            <person name="Chaudhry V."/>
            <person name="Patil P.B."/>
        </authorList>
    </citation>
    <scope>NUCLEOTIDE SEQUENCE [LARGE SCALE GENOMIC DNA]</scope>
    <source>
        <strain evidence="10 11">NS220</strain>
    </source>
</reference>
<dbReference type="GO" id="GO:0005886">
    <property type="term" value="C:plasma membrane"/>
    <property type="evidence" value="ECO:0007669"/>
    <property type="project" value="UniProtKB-SubCell"/>
</dbReference>
<keyword evidence="7 8" id="KW-0472">Membrane</keyword>
<dbReference type="RefSeq" id="WP_058624761.1">
    <property type="nucleotide sequence ID" value="NZ_LDRT01000115.1"/>
</dbReference>
<dbReference type="GO" id="GO:0055085">
    <property type="term" value="P:transmembrane transport"/>
    <property type="evidence" value="ECO:0007669"/>
    <property type="project" value="InterPro"/>
</dbReference>
<feature type="domain" description="ABC transmembrane type-1" evidence="9">
    <location>
        <begin position="70"/>
        <end position="257"/>
    </location>
</feature>
<dbReference type="InterPro" id="IPR035906">
    <property type="entry name" value="MetI-like_sf"/>
</dbReference>
<feature type="transmembrane region" description="Helical" evidence="8">
    <location>
        <begin position="239"/>
        <end position="258"/>
    </location>
</feature>
<dbReference type="PANTHER" id="PTHR43357">
    <property type="entry name" value="INNER MEMBRANE ABC TRANSPORTER PERMEASE PROTEIN YDCV"/>
    <property type="match status" value="1"/>
</dbReference>
<dbReference type="CDD" id="cd06261">
    <property type="entry name" value="TM_PBP2"/>
    <property type="match status" value="1"/>
</dbReference>
<evidence type="ECO:0000256" key="6">
    <source>
        <dbReference type="ARBA" id="ARBA00022989"/>
    </source>
</evidence>
<evidence type="ECO:0000256" key="4">
    <source>
        <dbReference type="ARBA" id="ARBA00022519"/>
    </source>
</evidence>
<feature type="transmembrane region" description="Helical" evidence="8">
    <location>
        <begin position="198"/>
        <end position="219"/>
    </location>
</feature>
<keyword evidence="4" id="KW-0997">Cell inner membrane</keyword>
<evidence type="ECO:0000259" key="9">
    <source>
        <dbReference type="PROSITE" id="PS50928"/>
    </source>
</evidence>
<dbReference type="PROSITE" id="PS50928">
    <property type="entry name" value="ABC_TM1"/>
    <property type="match status" value="1"/>
</dbReference>
<dbReference type="OrthoDB" id="5622164at2"/>
<dbReference type="PATRIC" id="fig|2033.6.peg.348"/>
<proteinExistence type="inferred from homology"/>
<dbReference type="PANTHER" id="PTHR43357:SF4">
    <property type="entry name" value="INNER MEMBRANE ABC TRANSPORTER PERMEASE PROTEIN YDCV"/>
    <property type="match status" value="1"/>
</dbReference>
<comment type="subcellular location">
    <subcellularLocation>
        <location evidence="1">Cell inner membrane</location>
        <topology evidence="1">Multi-pass membrane protein</topology>
    </subcellularLocation>
    <subcellularLocation>
        <location evidence="8">Cell membrane</location>
        <topology evidence="8">Multi-pass membrane protein</topology>
    </subcellularLocation>
</comment>
<comment type="caution">
    <text evidence="10">The sequence shown here is derived from an EMBL/GenBank/DDBJ whole genome shotgun (WGS) entry which is preliminary data.</text>
</comment>
<sequence length="270" mass="28534">MSRPVGAALGRTGATIVLAITGIAFALPLLALLLFTFRVSGSPNALTLAHYAALVDPGQEYTYDGLFRGLTNSLGICAVTVAIVLLVLVPTVVLVEMRYPAMRRVVEFVCLLPLTVPTVVLVVGFVPVYKVVSGAFGSAAWTLSFAIGVIVLPYAYRPIQANIAALDVVVLGEAARSLGAGVVPTVLRVILPNLRRGILSACLLTVAVVLGEFTIASFLSRSTFQTALFLLQQSDPYVAAIFSLAALAFVFVLLLVIGRLGSFRPSRRTS</sequence>
<gene>
    <name evidence="10" type="ORF">NS220_14605</name>
</gene>
<evidence type="ECO:0000313" key="10">
    <source>
        <dbReference type="EMBL" id="KTR91329.1"/>
    </source>
</evidence>
<dbReference type="InterPro" id="IPR000515">
    <property type="entry name" value="MetI-like"/>
</dbReference>
<evidence type="ECO:0000256" key="3">
    <source>
        <dbReference type="ARBA" id="ARBA00022475"/>
    </source>
</evidence>
<dbReference type="Gene3D" id="1.10.3720.10">
    <property type="entry name" value="MetI-like"/>
    <property type="match status" value="1"/>
</dbReference>
<name>A0A147EU75_MICTE</name>
<feature type="transmembrane region" description="Helical" evidence="8">
    <location>
        <begin position="135"/>
        <end position="156"/>
    </location>
</feature>
<evidence type="ECO:0000256" key="8">
    <source>
        <dbReference type="RuleBase" id="RU363032"/>
    </source>
</evidence>
<feature type="transmembrane region" description="Helical" evidence="8">
    <location>
        <begin position="73"/>
        <end position="93"/>
    </location>
</feature>
<dbReference type="Proteomes" id="UP000075025">
    <property type="component" value="Unassembled WGS sequence"/>
</dbReference>
<keyword evidence="3" id="KW-1003">Cell membrane</keyword>